<dbReference type="InterPro" id="IPR019056">
    <property type="entry name" value="Phage_TAC_6"/>
</dbReference>
<protein>
    <submittedName>
        <fullName evidence="1">Phage tail assembly chaperone</fullName>
    </submittedName>
</protein>
<dbReference type="RefSeq" id="WP_376830195.1">
    <property type="nucleotide sequence ID" value="NZ_JBHLWR010000006.1"/>
</dbReference>
<sequence>MVFGLGTLRLAPETFWAMTPREIAAAMRAFRPAAAGDGAPSREWLRAMARRFPDGDTPHGR</sequence>
<name>A0ABV7LFV5_9HYPH</name>
<dbReference type="EMBL" id="JBHRUV010000045">
    <property type="protein sequence ID" value="MFC3266548.1"/>
    <property type="molecule type" value="Genomic_DNA"/>
</dbReference>
<proteinExistence type="predicted"/>
<reference evidence="2" key="1">
    <citation type="journal article" date="2019" name="Int. J. Syst. Evol. Microbiol.">
        <title>The Global Catalogue of Microorganisms (GCM) 10K type strain sequencing project: providing services to taxonomists for standard genome sequencing and annotation.</title>
        <authorList>
            <consortium name="The Broad Institute Genomics Platform"/>
            <consortium name="The Broad Institute Genome Sequencing Center for Infectious Disease"/>
            <person name="Wu L."/>
            <person name="Ma J."/>
        </authorList>
    </citation>
    <scope>NUCLEOTIDE SEQUENCE [LARGE SCALE GENOMIC DNA]</scope>
    <source>
        <strain evidence="2">CCM 7941</strain>
    </source>
</reference>
<gene>
    <name evidence="1" type="ORF">ACFOEX_09295</name>
</gene>
<dbReference type="Pfam" id="PF09550">
    <property type="entry name" value="Phage_TAC_6"/>
    <property type="match status" value="1"/>
</dbReference>
<organism evidence="1 2">
    <name type="scientific">Camelimonas abortus</name>
    <dbReference type="NCBI Taxonomy" id="1017184"/>
    <lineage>
        <taxon>Bacteria</taxon>
        <taxon>Pseudomonadati</taxon>
        <taxon>Pseudomonadota</taxon>
        <taxon>Alphaproteobacteria</taxon>
        <taxon>Hyphomicrobiales</taxon>
        <taxon>Chelatococcaceae</taxon>
        <taxon>Camelimonas</taxon>
    </lineage>
</organism>
<comment type="caution">
    <text evidence="1">The sequence shown here is derived from an EMBL/GenBank/DDBJ whole genome shotgun (WGS) entry which is preliminary data.</text>
</comment>
<accession>A0ABV7LFV5</accession>
<keyword evidence="2" id="KW-1185">Reference proteome</keyword>
<evidence type="ECO:0000313" key="1">
    <source>
        <dbReference type="EMBL" id="MFC3266548.1"/>
    </source>
</evidence>
<evidence type="ECO:0000313" key="2">
    <source>
        <dbReference type="Proteomes" id="UP001595536"/>
    </source>
</evidence>
<dbReference type="Proteomes" id="UP001595536">
    <property type="component" value="Unassembled WGS sequence"/>
</dbReference>